<proteinExistence type="inferred from homology"/>
<evidence type="ECO:0000259" key="13">
    <source>
        <dbReference type="Pfam" id="PF02581"/>
    </source>
</evidence>
<dbReference type="PANTHER" id="PTHR20857:SF15">
    <property type="entry name" value="THIAMINE-PHOSPHATE SYNTHASE"/>
    <property type="match status" value="1"/>
</dbReference>
<feature type="binding site" evidence="10">
    <location>
        <begin position="40"/>
        <end position="44"/>
    </location>
    <ligand>
        <name>4-amino-2-methyl-5-(diphosphooxymethyl)pyrimidine</name>
        <dbReference type="ChEBI" id="CHEBI:57841"/>
    </ligand>
</feature>
<dbReference type="InterPro" id="IPR013785">
    <property type="entry name" value="Aldolase_TIM"/>
</dbReference>
<evidence type="ECO:0000256" key="11">
    <source>
        <dbReference type="RuleBase" id="RU003826"/>
    </source>
</evidence>
<evidence type="ECO:0000256" key="4">
    <source>
        <dbReference type="ARBA" id="ARBA00022723"/>
    </source>
</evidence>
<comment type="caution">
    <text evidence="10">Lacks conserved residue(s) required for the propagation of feature annotation.</text>
</comment>
<comment type="catalytic activity">
    <reaction evidence="9 10 11">
        <text>2-[(2R,5Z)-2-carboxy-4-methylthiazol-5(2H)-ylidene]ethyl phosphate + 4-amino-2-methyl-5-(diphosphooxymethyl)pyrimidine + 2 H(+) = thiamine phosphate + CO2 + diphosphate</text>
        <dbReference type="Rhea" id="RHEA:47844"/>
        <dbReference type="ChEBI" id="CHEBI:15378"/>
        <dbReference type="ChEBI" id="CHEBI:16526"/>
        <dbReference type="ChEBI" id="CHEBI:33019"/>
        <dbReference type="ChEBI" id="CHEBI:37575"/>
        <dbReference type="ChEBI" id="CHEBI:57841"/>
        <dbReference type="ChEBI" id="CHEBI:62899"/>
        <dbReference type="EC" id="2.5.1.3"/>
    </reaction>
</comment>
<dbReference type="PANTHER" id="PTHR20857">
    <property type="entry name" value="THIAMINE-PHOSPHATE PYROPHOSPHORYLASE"/>
    <property type="match status" value="1"/>
</dbReference>
<dbReference type="Proteomes" id="UP001500888">
    <property type="component" value="Unassembled WGS sequence"/>
</dbReference>
<sequence length="218" mass="23023">MPRRSVSDARLYLCTDGRRRQGDLEQFLDDVLAGGVDIVQLREKGLEAREELALLEVFRAACDRHGALLAVNDRADIAYAARSDVLHLGQDDLPVAVAREILGPDILIGRSTHSDAEASSAAVEEGVDYFCCGPIWPTPTKPGRPAPGPGLLKHAAALGTDRPWFGIGGVDLGTLDEVMSCGVTRVVVVRAITEAGDPGAAAAEFARRLAAGRESASA</sequence>
<feature type="binding site" evidence="10">
    <location>
        <begin position="138"/>
        <end position="140"/>
    </location>
    <ligand>
        <name>2-[(2R,5Z)-2-carboxy-4-methylthiazol-5(2H)-ylidene]ethyl phosphate</name>
        <dbReference type="ChEBI" id="CHEBI:62899"/>
    </ligand>
</feature>
<organism evidence="14 15">
    <name type="scientific">Sphaerisporangium flaviroseum</name>
    <dbReference type="NCBI Taxonomy" id="509199"/>
    <lineage>
        <taxon>Bacteria</taxon>
        <taxon>Bacillati</taxon>
        <taxon>Actinomycetota</taxon>
        <taxon>Actinomycetes</taxon>
        <taxon>Streptosporangiales</taxon>
        <taxon>Streptosporangiaceae</taxon>
        <taxon>Sphaerisporangium</taxon>
    </lineage>
</organism>
<gene>
    <name evidence="10 14" type="primary">thiE</name>
    <name evidence="14" type="ORF">GCM10022226_23070</name>
</gene>
<comment type="similarity">
    <text evidence="10 11">Belongs to the thiamine-phosphate synthase family.</text>
</comment>
<dbReference type="InterPro" id="IPR034291">
    <property type="entry name" value="TMP_synthase"/>
</dbReference>
<feature type="binding site" evidence="10">
    <location>
        <position position="111"/>
    </location>
    <ligand>
        <name>4-amino-2-methyl-5-(diphosphooxymethyl)pyrimidine</name>
        <dbReference type="ChEBI" id="CHEBI:57841"/>
    </ligand>
</feature>
<dbReference type="RefSeq" id="WP_344937746.1">
    <property type="nucleotide sequence ID" value="NZ_BAAAZR010000003.1"/>
</dbReference>
<dbReference type="CDD" id="cd00564">
    <property type="entry name" value="TMP_TenI"/>
    <property type="match status" value="1"/>
</dbReference>
<dbReference type="Gene3D" id="3.20.20.70">
    <property type="entry name" value="Aldolase class I"/>
    <property type="match status" value="1"/>
</dbReference>
<feature type="binding site" evidence="10">
    <location>
        <position position="92"/>
    </location>
    <ligand>
        <name>Mg(2+)</name>
        <dbReference type="ChEBI" id="CHEBI:18420"/>
    </ligand>
</feature>
<dbReference type="InterPro" id="IPR022998">
    <property type="entry name" value="ThiamineP_synth_TenI"/>
</dbReference>
<dbReference type="Pfam" id="PF02581">
    <property type="entry name" value="TMP-TENI"/>
    <property type="match status" value="1"/>
</dbReference>
<reference evidence="15" key="1">
    <citation type="journal article" date="2019" name="Int. J. Syst. Evol. Microbiol.">
        <title>The Global Catalogue of Microorganisms (GCM) 10K type strain sequencing project: providing services to taxonomists for standard genome sequencing and annotation.</title>
        <authorList>
            <consortium name="The Broad Institute Genomics Platform"/>
            <consortium name="The Broad Institute Genome Sequencing Center for Infectious Disease"/>
            <person name="Wu L."/>
            <person name="Ma J."/>
        </authorList>
    </citation>
    <scope>NUCLEOTIDE SEQUENCE [LARGE SCALE GENOMIC DNA]</scope>
    <source>
        <strain evidence="15">JCM 16908</strain>
    </source>
</reference>
<protein>
    <recommendedName>
        <fullName evidence="10">Thiamine-phosphate synthase</fullName>
        <shortName evidence="10">TP synthase</shortName>
        <shortName evidence="10">TPS</shortName>
        <ecNumber evidence="10">2.5.1.3</ecNumber>
    </recommendedName>
    <alternativeName>
        <fullName evidence="10">Thiamine-phosphate pyrophosphorylase</fullName>
        <shortName evidence="10">TMP pyrophosphorylase</shortName>
        <shortName evidence="10">TMP-PPase</shortName>
    </alternativeName>
</protein>
<keyword evidence="4 10" id="KW-0479">Metal-binding</keyword>
<comment type="catalytic activity">
    <reaction evidence="8 10 11">
        <text>2-(2-carboxy-4-methylthiazol-5-yl)ethyl phosphate + 4-amino-2-methyl-5-(diphosphooxymethyl)pyrimidine + 2 H(+) = thiamine phosphate + CO2 + diphosphate</text>
        <dbReference type="Rhea" id="RHEA:47848"/>
        <dbReference type="ChEBI" id="CHEBI:15378"/>
        <dbReference type="ChEBI" id="CHEBI:16526"/>
        <dbReference type="ChEBI" id="CHEBI:33019"/>
        <dbReference type="ChEBI" id="CHEBI:37575"/>
        <dbReference type="ChEBI" id="CHEBI:57841"/>
        <dbReference type="ChEBI" id="CHEBI:62890"/>
        <dbReference type="EC" id="2.5.1.3"/>
    </reaction>
</comment>
<evidence type="ECO:0000256" key="8">
    <source>
        <dbReference type="ARBA" id="ARBA00047851"/>
    </source>
</evidence>
<evidence type="ECO:0000256" key="12">
    <source>
        <dbReference type="RuleBase" id="RU004253"/>
    </source>
</evidence>
<feature type="binding site" evidence="10">
    <location>
        <position position="141"/>
    </location>
    <ligand>
        <name>4-amino-2-methyl-5-(diphosphooxymethyl)pyrimidine</name>
        <dbReference type="ChEBI" id="CHEBI:57841"/>
    </ligand>
</feature>
<feature type="binding site" evidence="10">
    <location>
        <position position="72"/>
    </location>
    <ligand>
        <name>4-amino-2-methyl-5-(diphosphooxymethyl)pyrimidine</name>
        <dbReference type="ChEBI" id="CHEBI:57841"/>
    </ligand>
</feature>
<accession>A0ABP7HVP7</accession>
<dbReference type="InterPro" id="IPR036206">
    <property type="entry name" value="ThiamineP_synth_sf"/>
</dbReference>
<comment type="pathway">
    <text evidence="2 10 12">Cofactor biosynthesis; thiamine diphosphate biosynthesis; thiamine phosphate from 4-amino-2-methyl-5-diphosphomethylpyrimidine and 4-methyl-5-(2-phosphoethyl)-thiazole: step 1/1.</text>
</comment>
<evidence type="ECO:0000256" key="6">
    <source>
        <dbReference type="ARBA" id="ARBA00022977"/>
    </source>
</evidence>
<evidence type="ECO:0000256" key="3">
    <source>
        <dbReference type="ARBA" id="ARBA00022679"/>
    </source>
</evidence>
<comment type="cofactor">
    <cofactor evidence="10">
        <name>Mg(2+)</name>
        <dbReference type="ChEBI" id="CHEBI:18420"/>
    </cofactor>
    <text evidence="10">Binds 1 Mg(2+) ion per subunit.</text>
</comment>
<evidence type="ECO:0000256" key="10">
    <source>
        <dbReference type="HAMAP-Rule" id="MF_00097"/>
    </source>
</evidence>
<dbReference type="SUPFAM" id="SSF51391">
    <property type="entry name" value="Thiamin phosphate synthase"/>
    <property type="match status" value="1"/>
</dbReference>
<feature type="binding site" evidence="10">
    <location>
        <position position="73"/>
    </location>
    <ligand>
        <name>Mg(2+)</name>
        <dbReference type="ChEBI" id="CHEBI:18420"/>
    </ligand>
</feature>
<feature type="binding site" evidence="10">
    <location>
        <position position="169"/>
    </location>
    <ligand>
        <name>2-[(2R,5Z)-2-carboxy-4-methylthiazol-5(2H)-ylidene]ethyl phosphate</name>
        <dbReference type="ChEBI" id="CHEBI:62899"/>
    </ligand>
</feature>
<feature type="domain" description="Thiamine phosphate synthase/TenI" evidence="13">
    <location>
        <begin position="11"/>
        <end position="192"/>
    </location>
</feature>
<dbReference type="EMBL" id="BAAAZR010000003">
    <property type="protein sequence ID" value="GAA3802641.1"/>
    <property type="molecule type" value="Genomic_DNA"/>
</dbReference>
<comment type="function">
    <text evidence="1 10">Condenses 4-methyl-5-(beta-hydroxyethyl)thiazole monophosphate (THZ-P) and 2-methyl-4-amino-5-hydroxymethyl pyrimidine pyrophosphate (HMP-PP) to form thiamine monophosphate (TMP).</text>
</comment>
<keyword evidence="3 10" id="KW-0808">Transferase</keyword>
<keyword evidence="15" id="KW-1185">Reference proteome</keyword>
<keyword evidence="5 10" id="KW-0460">Magnesium</keyword>
<comment type="catalytic activity">
    <reaction evidence="7 10 11">
        <text>4-methyl-5-(2-phosphooxyethyl)-thiazole + 4-amino-2-methyl-5-(diphosphooxymethyl)pyrimidine + H(+) = thiamine phosphate + diphosphate</text>
        <dbReference type="Rhea" id="RHEA:22328"/>
        <dbReference type="ChEBI" id="CHEBI:15378"/>
        <dbReference type="ChEBI" id="CHEBI:33019"/>
        <dbReference type="ChEBI" id="CHEBI:37575"/>
        <dbReference type="ChEBI" id="CHEBI:57841"/>
        <dbReference type="ChEBI" id="CHEBI:58296"/>
        <dbReference type="EC" id="2.5.1.3"/>
    </reaction>
</comment>
<evidence type="ECO:0000256" key="9">
    <source>
        <dbReference type="ARBA" id="ARBA00047883"/>
    </source>
</evidence>
<keyword evidence="6 10" id="KW-0784">Thiamine biosynthesis</keyword>
<dbReference type="HAMAP" id="MF_00097">
    <property type="entry name" value="TMP_synthase"/>
    <property type="match status" value="1"/>
</dbReference>
<comment type="caution">
    <text evidence="14">The sequence shown here is derived from an EMBL/GenBank/DDBJ whole genome shotgun (WGS) entry which is preliminary data.</text>
</comment>
<evidence type="ECO:0000256" key="7">
    <source>
        <dbReference type="ARBA" id="ARBA00047334"/>
    </source>
</evidence>
<evidence type="ECO:0000256" key="2">
    <source>
        <dbReference type="ARBA" id="ARBA00005165"/>
    </source>
</evidence>
<evidence type="ECO:0000313" key="15">
    <source>
        <dbReference type="Proteomes" id="UP001500888"/>
    </source>
</evidence>
<evidence type="ECO:0000256" key="1">
    <source>
        <dbReference type="ARBA" id="ARBA00003814"/>
    </source>
</evidence>
<dbReference type="NCBIfam" id="TIGR00693">
    <property type="entry name" value="thiE"/>
    <property type="match status" value="1"/>
</dbReference>
<evidence type="ECO:0000313" key="14">
    <source>
        <dbReference type="EMBL" id="GAA3802641.1"/>
    </source>
</evidence>
<dbReference type="EC" id="2.5.1.3" evidence="10"/>
<evidence type="ECO:0000256" key="5">
    <source>
        <dbReference type="ARBA" id="ARBA00022842"/>
    </source>
</evidence>
<name>A0ABP7HVP7_9ACTN</name>